<name>A0A5C6XDI1_9DELT</name>
<protein>
    <submittedName>
        <fullName evidence="1">Uncharacterized protein</fullName>
    </submittedName>
</protein>
<dbReference type="AlphaFoldDB" id="A0A5C6XDI1"/>
<evidence type="ECO:0000313" key="2">
    <source>
        <dbReference type="Proteomes" id="UP000321412"/>
    </source>
</evidence>
<accession>A0A5C6XDI1</accession>
<gene>
    <name evidence="1" type="ORF">FRC98_13650</name>
</gene>
<proteinExistence type="predicted"/>
<sequence>MKIQNVQSMVLMVVMALGLVLSACSGANEYRMESGQRTAGAEGLLSVSSDDNGNRVVALSVAHLPRPGQLDDSMATYVVWISPEGTNYNYNVGQLRLADDRTGAITFTTPFPSFSMLVTAESHSTVLAPSDQVVLKREVGSSR</sequence>
<keyword evidence="2" id="KW-1185">Reference proteome</keyword>
<evidence type="ECO:0000313" key="1">
    <source>
        <dbReference type="EMBL" id="TXD36162.1"/>
    </source>
</evidence>
<dbReference type="PROSITE" id="PS51257">
    <property type="entry name" value="PROKAR_LIPOPROTEIN"/>
    <property type="match status" value="1"/>
</dbReference>
<organism evidence="1 2">
    <name type="scientific">Lujinxingia vulgaris</name>
    <dbReference type="NCBI Taxonomy" id="2600176"/>
    <lineage>
        <taxon>Bacteria</taxon>
        <taxon>Deltaproteobacteria</taxon>
        <taxon>Bradymonadales</taxon>
        <taxon>Lujinxingiaceae</taxon>
        <taxon>Lujinxingia</taxon>
    </lineage>
</organism>
<dbReference type="Proteomes" id="UP000321412">
    <property type="component" value="Unassembled WGS sequence"/>
</dbReference>
<dbReference type="EMBL" id="VOSM01000006">
    <property type="protein sequence ID" value="TXD36162.1"/>
    <property type="molecule type" value="Genomic_DNA"/>
</dbReference>
<dbReference type="OrthoDB" id="5511651at2"/>
<reference evidence="1 2" key="1">
    <citation type="submission" date="2019-08" db="EMBL/GenBank/DDBJ databases">
        <title>Bradymonadales sp. TMQ4.</title>
        <authorList>
            <person name="Liang Q."/>
        </authorList>
    </citation>
    <scope>NUCLEOTIDE SEQUENCE [LARGE SCALE GENOMIC DNA]</scope>
    <source>
        <strain evidence="1 2">TMQ4</strain>
    </source>
</reference>
<comment type="caution">
    <text evidence="1">The sequence shown here is derived from an EMBL/GenBank/DDBJ whole genome shotgun (WGS) entry which is preliminary data.</text>
</comment>
<dbReference type="RefSeq" id="WP_146981998.1">
    <property type="nucleotide sequence ID" value="NZ_VOSM01000006.1"/>
</dbReference>